<dbReference type="Proteomes" id="UP001629156">
    <property type="component" value="Unassembled WGS sequence"/>
</dbReference>
<evidence type="ECO:0000256" key="1">
    <source>
        <dbReference type="SAM" id="Phobius"/>
    </source>
</evidence>
<dbReference type="EMBL" id="JBELPZ010000013">
    <property type="protein sequence ID" value="MFL9845165.1"/>
    <property type="molecule type" value="Genomic_DNA"/>
</dbReference>
<protein>
    <submittedName>
        <fullName evidence="2">Competence protein</fullName>
    </submittedName>
</protein>
<name>A0ABW8Z141_9FLAO</name>
<comment type="caution">
    <text evidence="2">The sequence shown here is derived from an EMBL/GenBank/DDBJ whole genome shotgun (WGS) entry which is preliminary data.</text>
</comment>
<proteinExistence type="predicted"/>
<evidence type="ECO:0000313" key="3">
    <source>
        <dbReference type="Proteomes" id="UP001629156"/>
    </source>
</evidence>
<keyword evidence="1" id="KW-1133">Transmembrane helix</keyword>
<keyword evidence="1" id="KW-0472">Membrane</keyword>
<feature type="transmembrane region" description="Helical" evidence="1">
    <location>
        <begin position="43"/>
        <end position="63"/>
    </location>
</feature>
<feature type="transmembrane region" description="Helical" evidence="1">
    <location>
        <begin position="75"/>
        <end position="94"/>
    </location>
</feature>
<dbReference type="RefSeq" id="WP_408085435.1">
    <property type="nucleotide sequence ID" value="NZ_JBELPZ010000013.1"/>
</dbReference>
<evidence type="ECO:0000313" key="2">
    <source>
        <dbReference type="EMBL" id="MFL9845165.1"/>
    </source>
</evidence>
<keyword evidence="3" id="KW-1185">Reference proteome</keyword>
<accession>A0ABW8Z141</accession>
<reference evidence="2 3" key="1">
    <citation type="submission" date="2024-06" db="EMBL/GenBank/DDBJ databases">
        <authorList>
            <person name="Kaempfer P."/>
            <person name="Viver T."/>
        </authorList>
    </citation>
    <scope>NUCLEOTIDE SEQUENCE [LARGE SCALE GENOMIC DNA]</scope>
    <source>
        <strain evidence="2 3">ST-119</strain>
    </source>
</reference>
<keyword evidence="1" id="KW-0812">Transmembrane</keyword>
<gene>
    <name evidence="2" type="ORF">ABS766_12115</name>
</gene>
<organism evidence="2 3">
    <name type="scientific">Flavobacterium rhizosphaerae</name>
    <dbReference type="NCBI Taxonomy" id="3163298"/>
    <lineage>
        <taxon>Bacteria</taxon>
        <taxon>Pseudomonadati</taxon>
        <taxon>Bacteroidota</taxon>
        <taxon>Flavobacteriia</taxon>
        <taxon>Flavobacteriales</taxon>
        <taxon>Flavobacteriaceae</taxon>
        <taxon>Flavobacterium</taxon>
    </lineage>
</organism>
<sequence>MAFENIKDSAEDLKNETKNLIDASVRYYKLLGFKIAVRAVSSIFRVFILAILLCFLVLFFSLAVSMGLGYWLNNFAYGFAIVGFIYVIAFVIAFKRARKILERPMIMRFSKKFFNEYK</sequence>